<dbReference type="PANTHER" id="PTHR37816">
    <property type="entry name" value="YALI0E33011P"/>
    <property type="match status" value="1"/>
</dbReference>
<gene>
    <name evidence="1" type="ORF">ACFQAV_11510</name>
</gene>
<proteinExistence type="predicted"/>
<sequence>MNIIIVGNSGTGKSTLSKKIARITDYPLMHLDVLWHTTDYSDTAKAWFIQRQQLFMNQKNWIIDGNYSGTMGLRISQADIIIWLKLNRTRALIRVLKRSLIFRLDKGSRLGMAEQFNEHLDRDYLDFLKNVLSYDEARIKGLIEQYKKAGAKVIVLTNSRSKRLFLKIFPT</sequence>
<comment type="caution">
    <text evidence="1">The sequence shown here is derived from an EMBL/GenBank/DDBJ whole genome shotgun (WGS) entry which is preliminary data.</text>
</comment>
<dbReference type="InterPro" id="IPR027417">
    <property type="entry name" value="P-loop_NTPase"/>
</dbReference>
<dbReference type="InterPro" id="IPR052922">
    <property type="entry name" value="Cytidylate_Kinase-2"/>
</dbReference>
<evidence type="ECO:0000313" key="2">
    <source>
        <dbReference type="Proteomes" id="UP001596288"/>
    </source>
</evidence>
<dbReference type="PANTHER" id="PTHR37816:SF3">
    <property type="entry name" value="MODULATES DNA TOPOLOGY"/>
    <property type="match status" value="1"/>
</dbReference>
<evidence type="ECO:0000313" key="1">
    <source>
        <dbReference type="EMBL" id="MFC6177468.1"/>
    </source>
</evidence>
<dbReference type="RefSeq" id="WP_137612452.1">
    <property type="nucleotide sequence ID" value="NZ_BJDF01000030.1"/>
</dbReference>
<reference evidence="2" key="1">
    <citation type="journal article" date="2019" name="Int. J. Syst. Evol. Microbiol.">
        <title>The Global Catalogue of Microorganisms (GCM) 10K type strain sequencing project: providing services to taxonomists for standard genome sequencing and annotation.</title>
        <authorList>
            <consortium name="The Broad Institute Genomics Platform"/>
            <consortium name="The Broad Institute Genome Sequencing Center for Infectious Disease"/>
            <person name="Wu L."/>
            <person name="Ma J."/>
        </authorList>
    </citation>
    <scope>NUCLEOTIDE SEQUENCE [LARGE SCALE GENOMIC DNA]</scope>
    <source>
        <strain evidence="2">CCM 8927</strain>
    </source>
</reference>
<dbReference type="Proteomes" id="UP001596288">
    <property type="component" value="Unassembled WGS sequence"/>
</dbReference>
<name>A0ABW1RPR8_9LACO</name>
<protein>
    <submittedName>
        <fullName evidence="1">Topology modulation protein</fullName>
    </submittedName>
</protein>
<keyword evidence="2" id="KW-1185">Reference proteome</keyword>
<dbReference type="EMBL" id="JBHSSF010000033">
    <property type="protein sequence ID" value="MFC6177468.1"/>
    <property type="molecule type" value="Genomic_DNA"/>
</dbReference>
<organism evidence="1 2">
    <name type="scientific">Companilactobacillus huachuanensis</name>
    <dbReference type="NCBI Taxonomy" id="2559914"/>
    <lineage>
        <taxon>Bacteria</taxon>
        <taxon>Bacillati</taxon>
        <taxon>Bacillota</taxon>
        <taxon>Bacilli</taxon>
        <taxon>Lactobacillales</taxon>
        <taxon>Lactobacillaceae</taxon>
        <taxon>Companilactobacillus</taxon>
    </lineage>
</organism>
<dbReference type="SUPFAM" id="SSF52540">
    <property type="entry name" value="P-loop containing nucleoside triphosphate hydrolases"/>
    <property type="match status" value="1"/>
</dbReference>
<accession>A0ABW1RPR8</accession>
<dbReference type="Gene3D" id="3.40.50.300">
    <property type="entry name" value="P-loop containing nucleotide triphosphate hydrolases"/>
    <property type="match status" value="1"/>
</dbReference>